<dbReference type="EMBL" id="JACIEZ010000005">
    <property type="protein sequence ID" value="MBB4065668.1"/>
    <property type="molecule type" value="Genomic_DNA"/>
</dbReference>
<name>A0A7W6J6G5_9HYPH</name>
<keyword evidence="3" id="KW-1185">Reference proteome</keyword>
<gene>
    <name evidence="2" type="ORF">GGR23_002875</name>
</gene>
<organism evidence="2 3">
    <name type="scientific">Gellertiella hungarica</name>
    <dbReference type="NCBI Taxonomy" id="1572859"/>
    <lineage>
        <taxon>Bacteria</taxon>
        <taxon>Pseudomonadati</taxon>
        <taxon>Pseudomonadota</taxon>
        <taxon>Alphaproteobacteria</taxon>
        <taxon>Hyphomicrobiales</taxon>
        <taxon>Rhizobiaceae</taxon>
        <taxon>Gellertiella</taxon>
    </lineage>
</organism>
<evidence type="ECO:0000259" key="1">
    <source>
        <dbReference type="Pfam" id="PF15919"/>
    </source>
</evidence>
<dbReference type="SUPFAM" id="SSF143100">
    <property type="entry name" value="TTHA1013/TTHA0281-like"/>
    <property type="match status" value="1"/>
</dbReference>
<sequence length="144" mass="15252">MTLMNCLYRATVRPDPDGGFLVTFSDVPEAVTHGKTRAEALASAGEALGLALRGIVADGGRLPEARAIEGVPVSPAAQDVIKLAVIAAFQEAAITKTELARRLGRTETEARRILDPDHGTKLPLLQQALEAMGKRLVISLMDAP</sequence>
<protein>
    <submittedName>
        <fullName evidence="2">Antitoxin HicB</fullName>
    </submittedName>
</protein>
<reference evidence="2 3" key="1">
    <citation type="submission" date="2020-08" db="EMBL/GenBank/DDBJ databases">
        <title>Genomic Encyclopedia of Type Strains, Phase IV (KMG-IV): sequencing the most valuable type-strain genomes for metagenomic binning, comparative biology and taxonomic classification.</title>
        <authorList>
            <person name="Goeker M."/>
        </authorList>
    </citation>
    <scope>NUCLEOTIDE SEQUENCE [LARGE SCALE GENOMIC DNA]</scope>
    <source>
        <strain evidence="2 3">DSM 29853</strain>
    </source>
</reference>
<feature type="domain" description="HicB-like antitoxin of toxin-antitoxin system" evidence="1">
    <location>
        <begin position="8"/>
        <end position="85"/>
    </location>
</feature>
<proteinExistence type="predicted"/>
<dbReference type="InterPro" id="IPR035069">
    <property type="entry name" value="TTHA1013/TTHA0281-like"/>
</dbReference>
<evidence type="ECO:0000313" key="2">
    <source>
        <dbReference type="EMBL" id="MBB4065668.1"/>
    </source>
</evidence>
<dbReference type="Gene3D" id="3.30.160.250">
    <property type="match status" value="1"/>
</dbReference>
<dbReference type="Pfam" id="PF15919">
    <property type="entry name" value="HicB_lk_antitox"/>
    <property type="match status" value="1"/>
</dbReference>
<comment type="caution">
    <text evidence="2">The sequence shown here is derived from an EMBL/GenBank/DDBJ whole genome shotgun (WGS) entry which is preliminary data.</text>
</comment>
<dbReference type="Proteomes" id="UP000528286">
    <property type="component" value="Unassembled WGS sequence"/>
</dbReference>
<evidence type="ECO:0000313" key="3">
    <source>
        <dbReference type="Proteomes" id="UP000528286"/>
    </source>
</evidence>
<dbReference type="InterPro" id="IPR031807">
    <property type="entry name" value="HicB-like"/>
</dbReference>
<accession>A0A7W6J6G5</accession>
<dbReference type="AlphaFoldDB" id="A0A7W6J6G5"/>